<dbReference type="Proteomes" id="UP000182344">
    <property type="component" value="Unassembled WGS sequence"/>
</dbReference>
<dbReference type="InterPro" id="IPR014717">
    <property type="entry name" value="Transl_elong_EF1B/ribsomal_bS6"/>
</dbReference>
<dbReference type="AlphaFoldDB" id="A0A1J5HNJ7"/>
<proteinExistence type="predicted"/>
<dbReference type="Gene3D" id="3.30.70.60">
    <property type="match status" value="1"/>
</dbReference>
<dbReference type="EMBL" id="MNZO01000045">
    <property type="protein sequence ID" value="OIP86681.1"/>
    <property type="molecule type" value="Genomic_DNA"/>
</dbReference>
<evidence type="ECO:0000313" key="3">
    <source>
        <dbReference type="Proteomes" id="UP000182344"/>
    </source>
</evidence>
<keyword evidence="1" id="KW-0812">Transmembrane</keyword>
<keyword evidence="1" id="KW-0472">Membrane</keyword>
<evidence type="ECO:0000313" key="2">
    <source>
        <dbReference type="EMBL" id="OIP86681.1"/>
    </source>
</evidence>
<evidence type="ECO:0000256" key="1">
    <source>
        <dbReference type="SAM" id="Phobius"/>
    </source>
</evidence>
<sequence>MPNLQFNISKLSPLFKYLEKQRQVEKNRKIFELSITFGLISFFLFFAVRPTLLTISALIGDVRSKKVLSTTVKAKIDQIIIAQDNFASIQEKYFLVEEAFPSHQNYVGAMNLVDSATSQNNITLDKINFTQSKKNYFSTQISTSSSFMSTINLIDNLSHARRLLDISQITFSQDKENQSQGKISFVLPINIFFENNSDEKK</sequence>
<keyword evidence="1" id="KW-1133">Transmembrane helix</keyword>
<gene>
    <name evidence="2" type="ORF">AUK05_03040</name>
</gene>
<name>A0A1J5HNJ7_9BACT</name>
<protein>
    <submittedName>
        <fullName evidence="2">Uncharacterized protein</fullName>
    </submittedName>
</protein>
<reference evidence="2 3" key="1">
    <citation type="journal article" date="2016" name="Environ. Microbiol.">
        <title>Genomic resolution of a cold subsurface aquifer community provides metabolic insights for novel microbes adapted to high CO concentrations.</title>
        <authorList>
            <person name="Probst A.J."/>
            <person name="Castelle C.J."/>
            <person name="Singh A."/>
            <person name="Brown C.T."/>
            <person name="Anantharaman K."/>
            <person name="Sharon I."/>
            <person name="Hug L.A."/>
            <person name="Burstein D."/>
            <person name="Emerson J.B."/>
            <person name="Thomas B.C."/>
            <person name="Banfield J.F."/>
        </authorList>
    </citation>
    <scope>NUCLEOTIDE SEQUENCE [LARGE SCALE GENOMIC DNA]</scope>
    <source>
        <strain evidence="2">CG2_30_35_20</strain>
    </source>
</reference>
<comment type="caution">
    <text evidence="2">The sequence shown here is derived from an EMBL/GenBank/DDBJ whole genome shotgun (WGS) entry which is preliminary data.</text>
</comment>
<feature type="transmembrane region" description="Helical" evidence="1">
    <location>
        <begin position="30"/>
        <end position="48"/>
    </location>
</feature>
<organism evidence="2 3">
    <name type="scientific">Candidatus Shapirobacteria bacterium CG2_30_35_20</name>
    <dbReference type="NCBI Taxonomy" id="1805376"/>
    <lineage>
        <taxon>Bacteria</taxon>
        <taxon>Candidatus Shapironibacteriota</taxon>
    </lineage>
</organism>
<dbReference type="STRING" id="1805376.AUK05_03040"/>
<accession>A0A1J5HNJ7</accession>